<protein>
    <submittedName>
        <fullName evidence="3">Uncharacterized protein LOC101860096</fullName>
    </submittedName>
</protein>
<proteinExistence type="predicted"/>
<dbReference type="SMART" id="SM00248">
    <property type="entry name" value="ANK"/>
    <property type="match status" value="6"/>
</dbReference>
<dbReference type="PANTHER" id="PTHR24172">
    <property type="entry name" value="ANK_REP_REGION DOMAIN-CONTAINING PROTEIN"/>
    <property type="match status" value="1"/>
</dbReference>
<evidence type="ECO:0000256" key="1">
    <source>
        <dbReference type="SAM" id="MobiDB-lite"/>
    </source>
</evidence>
<feature type="compositionally biased region" description="Acidic residues" evidence="1">
    <location>
        <begin position="489"/>
        <end position="502"/>
    </location>
</feature>
<organism evidence="2 3">
    <name type="scientific">Aplysia californica</name>
    <name type="common">California sea hare</name>
    <dbReference type="NCBI Taxonomy" id="6500"/>
    <lineage>
        <taxon>Eukaryota</taxon>
        <taxon>Metazoa</taxon>
        <taxon>Spiralia</taxon>
        <taxon>Lophotrochozoa</taxon>
        <taxon>Mollusca</taxon>
        <taxon>Gastropoda</taxon>
        <taxon>Heterobranchia</taxon>
        <taxon>Euthyneura</taxon>
        <taxon>Tectipleura</taxon>
        <taxon>Aplysiida</taxon>
        <taxon>Aplysioidea</taxon>
        <taxon>Aplysiidae</taxon>
        <taxon>Aplysia</taxon>
    </lineage>
</organism>
<feature type="region of interest" description="Disordered" evidence="1">
    <location>
        <begin position="449"/>
        <end position="506"/>
    </location>
</feature>
<feature type="region of interest" description="Disordered" evidence="1">
    <location>
        <begin position="743"/>
        <end position="816"/>
    </location>
</feature>
<evidence type="ECO:0000313" key="3">
    <source>
        <dbReference type="RefSeq" id="XP_012937951.1"/>
    </source>
</evidence>
<feature type="compositionally biased region" description="Low complexity" evidence="1">
    <location>
        <begin position="743"/>
        <end position="752"/>
    </location>
</feature>
<dbReference type="RefSeq" id="XP_012937951.1">
    <property type="nucleotide sequence ID" value="XM_013082497.2"/>
</dbReference>
<feature type="compositionally biased region" description="Basic and acidic residues" evidence="1">
    <location>
        <begin position="449"/>
        <end position="475"/>
    </location>
</feature>
<accession>A0ABM0ZZV0</accession>
<dbReference type="Proteomes" id="UP000694888">
    <property type="component" value="Unplaced"/>
</dbReference>
<dbReference type="InterPro" id="IPR007858">
    <property type="entry name" value="Dpy-30_motif"/>
</dbReference>
<keyword evidence="2" id="KW-1185">Reference proteome</keyword>
<evidence type="ECO:0000313" key="2">
    <source>
        <dbReference type="Proteomes" id="UP000694888"/>
    </source>
</evidence>
<dbReference type="InterPro" id="IPR049630">
    <property type="entry name" value="DYDC-like_DD"/>
</dbReference>
<reference evidence="3" key="1">
    <citation type="submission" date="2025-08" db="UniProtKB">
        <authorList>
            <consortium name="RefSeq"/>
        </authorList>
    </citation>
    <scope>IDENTIFICATION</scope>
</reference>
<dbReference type="SUPFAM" id="SSF48403">
    <property type="entry name" value="Ankyrin repeat"/>
    <property type="match status" value="2"/>
</dbReference>
<dbReference type="Gene3D" id="1.25.40.20">
    <property type="entry name" value="Ankyrin repeat-containing domain"/>
    <property type="match status" value="2"/>
</dbReference>
<feature type="compositionally biased region" description="Polar residues" evidence="1">
    <location>
        <begin position="758"/>
        <end position="790"/>
    </location>
</feature>
<sequence length="816" mass="88794">MTDSDIIQQLSAGEADKALELIQLADQEELGKLTDDLGRTVAHHVVQHLMAGSPDAVPTLLKALVDKGFNIAQLDQEGKSAADALGEKAREEGILLPLLKAGEGSALEKLVLSGWRVNLSLSSELMESLPEEARDKVKQLEELQTQISGVHSAVREGRLEDVKELTAKLTSLAEALDPGHLPLLHEAVIFGQPEITAHILETFPLTINAKDHLQRTALHYAASCPDEGRLYQILASAGADDTVKDVLGKSPADYRAEPTQLSLVEVKDKALRLLGSPEKAESRPQSSADRAAEGEKPMAAIEEEPDDNGAEAGGQGGQEAEQAAQQEPEPPKTPPKPATPPGPKVVKPVDVYVSRQPQRQAPPPSTAEGLYIAQHLGTALTLALAEIAEKRPWDPIEYLANWLYNYHDNTDYARKQAEMVQTIRDEEARANEEEVQKFKRHEELRRFQEEEAEKRRQEEEERKKKEQEELQRSAREAALAQKPQLPTVTEDEEAEAEAEDDDPGVRDRDVNGMTEMHKLASQPGIDLKALIELGYSIADRDVTGKTVRDVAVDTDQHDTVEAIDSYMKQLLEDGRTDVLEQLALEGLDDLEELAHDGLPEVTKVFLDRAVGLKDQIAGAFKTAEESEVAELKEALEALPKLAQAKDKGGRSLLHVAVLTGNRETVEYLVTQFPASLTDRDNMNRTPLHYANGVSADLTDLLVSKGASIKSRDAMKRTVQYYKEHSSEIAAIRESLGIKAPAVAAEPVEEQQASLDDPNVSTGDADTTIAADQTLSGSEPNTSVTADTSAAENADTAPEAEPAQVATVVTGDSSEQQ</sequence>
<name>A0ABM0ZZV0_APLCA</name>
<gene>
    <name evidence="3" type="primary">LOC101860096</name>
</gene>
<dbReference type="CDD" id="cd22966">
    <property type="entry name" value="DD_DYDC-like"/>
    <property type="match status" value="1"/>
</dbReference>
<dbReference type="Pfam" id="PF12796">
    <property type="entry name" value="Ank_2"/>
    <property type="match status" value="1"/>
</dbReference>
<dbReference type="Pfam" id="PF05186">
    <property type="entry name" value="Dpy-30"/>
    <property type="match status" value="1"/>
</dbReference>
<feature type="region of interest" description="Disordered" evidence="1">
    <location>
        <begin position="274"/>
        <end position="347"/>
    </location>
</feature>
<dbReference type="InterPro" id="IPR002110">
    <property type="entry name" value="Ankyrin_rpt"/>
</dbReference>
<dbReference type="InterPro" id="IPR036770">
    <property type="entry name" value="Ankyrin_rpt-contain_sf"/>
</dbReference>
<feature type="compositionally biased region" description="Pro residues" evidence="1">
    <location>
        <begin position="331"/>
        <end position="343"/>
    </location>
</feature>
<dbReference type="PANTHER" id="PTHR24172:SF4">
    <property type="entry name" value="ANK_REP_REGION DOMAIN-CONTAINING PROTEIN"/>
    <property type="match status" value="1"/>
</dbReference>
<dbReference type="GeneID" id="101860096"/>
<dbReference type="Gene3D" id="1.20.890.10">
    <property type="entry name" value="cAMP-dependent protein kinase regulatory subunit, dimerization-anchoring domain"/>
    <property type="match status" value="1"/>
</dbReference>
<feature type="compositionally biased region" description="Low complexity" evidence="1">
    <location>
        <begin position="318"/>
        <end position="327"/>
    </location>
</feature>